<dbReference type="PANTHER" id="PTHR35371:SF1">
    <property type="entry name" value="BLR7753 PROTEIN"/>
    <property type="match status" value="1"/>
</dbReference>
<sequence length="131" mass="14119">MSFPLWCLFCAALMLVLTKAPVVVAMARSGEKGYDNSHPRAQQNALTGWGARAMAAHANMFEAFPLFAAAVLVVQVTGTIGTLANVLAGMFIVARILYTLLYLADRATLRSLVWGVGFISCLVMLLLPAMR</sequence>
<evidence type="ECO:0000256" key="6">
    <source>
        <dbReference type="SAM" id="SignalP"/>
    </source>
</evidence>
<proteinExistence type="predicted"/>
<protein>
    <submittedName>
        <fullName evidence="7">MAPEG family protein</fullName>
    </submittedName>
</protein>
<comment type="subcellular location">
    <subcellularLocation>
        <location evidence="1">Membrane</location>
    </subcellularLocation>
</comment>
<name>A0ABX9XD13_9PSED</name>
<dbReference type="Gene3D" id="1.20.120.550">
    <property type="entry name" value="Membrane associated eicosanoid/glutathione metabolism-like domain"/>
    <property type="match status" value="1"/>
</dbReference>
<comment type="caution">
    <text evidence="7">The sequence shown here is derived from an EMBL/GenBank/DDBJ whole genome shotgun (WGS) entry which is preliminary data.</text>
</comment>
<keyword evidence="6" id="KW-0732">Signal</keyword>
<keyword evidence="8" id="KW-1185">Reference proteome</keyword>
<dbReference type="EMBL" id="RKKU01000037">
    <property type="protein sequence ID" value="ROZ80835.1"/>
    <property type="molecule type" value="Genomic_DNA"/>
</dbReference>
<evidence type="ECO:0000313" key="8">
    <source>
        <dbReference type="Proteomes" id="UP000275199"/>
    </source>
</evidence>
<keyword evidence="4 5" id="KW-0472">Membrane</keyword>
<gene>
    <name evidence="7" type="ORF">EF096_18785</name>
</gene>
<keyword evidence="2 5" id="KW-0812">Transmembrane</keyword>
<evidence type="ECO:0000256" key="5">
    <source>
        <dbReference type="SAM" id="Phobius"/>
    </source>
</evidence>
<feature type="chain" id="PRO_5047349663" evidence="6">
    <location>
        <begin position="26"/>
        <end position="131"/>
    </location>
</feature>
<evidence type="ECO:0000256" key="4">
    <source>
        <dbReference type="ARBA" id="ARBA00023136"/>
    </source>
</evidence>
<reference evidence="7 8" key="1">
    <citation type="submission" date="2018-11" db="EMBL/GenBank/DDBJ databases">
        <authorList>
            <person name="Jang G.I."/>
            <person name="Hwang C.Y."/>
        </authorList>
    </citation>
    <scope>NUCLEOTIDE SEQUENCE [LARGE SCALE GENOMIC DNA]</scope>
    <source>
        <strain evidence="7 8">SSM26</strain>
    </source>
</reference>
<accession>A0ABX9XD13</accession>
<evidence type="ECO:0000313" key="7">
    <source>
        <dbReference type="EMBL" id="ROZ80835.1"/>
    </source>
</evidence>
<organism evidence="7 8">
    <name type="scientific">Pseudomonas neustonica</name>
    <dbReference type="NCBI Taxonomy" id="2487346"/>
    <lineage>
        <taxon>Bacteria</taxon>
        <taxon>Pseudomonadati</taxon>
        <taxon>Pseudomonadota</taxon>
        <taxon>Gammaproteobacteria</taxon>
        <taxon>Pseudomonadales</taxon>
        <taxon>Pseudomonadaceae</taxon>
        <taxon>Pseudomonas</taxon>
    </lineage>
</organism>
<keyword evidence="3 5" id="KW-1133">Transmembrane helix</keyword>
<dbReference type="InterPro" id="IPR023352">
    <property type="entry name" value="MAPEG-like_dom_sf"/>
</dbReference>
<dbReference type="SUPFAM" id="SSF161084">
    <property type="entry name" value="MAPEG domain-like"/>
    <property type="match status" value="1"/>
</dbReference>
<dbReference type="RefSeq" id="WP_123891274.1">
    <property type="nucleotide sequence ID" value="NZ_JBPYCX010000032.1"/>
</dbReference>
<dbReference type="InterPro" id="IPR001129">
    <property type="entry name" value="Membr-assoc_MAPEG"/>
</dbReference>
<evidence type="ECO:0000256" key="2">
    <source>
        <dbReference type="ARBA" id="ARBA00022692"/>
    </source>
</evidence>
<feature type="transmembrane region" description="Helical" evidence="5">
    <location>
        <begin position="111"/>
        <end position="130"/>
    </location>
</feature>
<feature type="signal peptide" evidence="6">
    <location>
        <begin position="1"/>
        <end position="25"/>
    </location>
</feature>
<dbReference type="Proteomes" id="UP000275199">
    <property type="component" value="Unassembled WGS sequence"/>
</dbReference>
<evidence type="ECO:0000256" key="3">
    <source>
        <dbReference type="ARBA" id="ARBA00022989"/>
    </source>
</evidence>
<evidence type="ECO:0000256" key="1">
    <source>
        <dbReference type="ARBA" id="ARBA00004370"/>
    </source>
</evidence>
<dbReference type="PANTHER" id="PTHR35371">
    <property type="entry name" value="INNER MEMBRANE PROTEIN"/>
    <property type="match status" value="1"/>
</dbReference>
<dbReference type="Pfam" id="PF01124">
    <property type="entry name" value="MAPEG"/>
    <property type="match status" value="1"/>
</dbReference>